<keyword evidence="3" id="KW-1185">Reference proteome</keyword>
<name>A0AAE0Y311_9GAST</name>
<dbReference type="EMBL" id="JAWDGP010007018">
    <property type="protein sequence ID" value="KAK3731316.1"/>
    <property type="molecule type" value="Genomic_DNA"/>
</dbReference>
<evidence type="ECO:0000313" key="3">
    <source>
        <dbReference type="Proteomes" id="UP001283361"/>
    </source>
</evidence>
<dbReference type="AlphaFoldDB" id="A0AAE0Y311"/>
<protein>
    <submittedName>
        <fullName evidence="2">Uncharacterized protein</fullName>
    </submittedName>
</protein>
<sequence length="231" mass="26515">MPEIKTEKTREVERKQDERDIKNYNRKTGRTGLEKSQVSVDRERSPTAKKRICYVNQPPENRGILHQLDVPRTYKDGAVKITPPTRPNRAVRTHPEMIRADSVEETLPREHRIMYSKKNKKVSNFRENLSTLTNSMIHNCCQQFKTKVSCSNEAKVLMICTPSQFHLEPVMIFSAEPGPERLIPTALSLASVSPTFEAVSLPISVFIPHFRALLHQSAMTDVNFDLEEIFL</sequence>
<evidence type="ECO:0000313" key="2">
    <source>
        <dbReference type="EMBL" id="KAK3731316.1"/>
    </source>
</evidence>
<organism evidence="2 3">
    <name type="scientific">Elysia crispata</name>
    <name type="common">lettuce slug</name>
    <dbReference type="NCBI Taxonomy" id="231223"/>
    <lineage>
        <taxon>Eukaryota</taxon>
        <taxon>Metazoa</taxon>
        <taxon>Spiralia</taxon>
        <taxon>Lophotrochozoa</taxon>
        <taxon>Mollusca</taxon>
        <taxon>Gastropoda</taxon>
        <taxon>Heterobranchia</taxon>
        <taxon>Euthyneura</taxon>
        <taxon>Panpulmonata</taxon>
        <taxon>Sacoglossa</taxon>
        <taxon>Placobranchoidea</taxon>
        <taxon>Plakobranchidae</taxon>
        <taxon>Elysia</taxon>
    </lineage>
</organism>
<evidence type="ECO:0000256" key="1">
    <source>
        <dbReference type="SAM" id="MobiDB-lite"/>
    </source>
</evidence>
<accession>A0AAE0Y311</accession>
<dbReference type="Proteomes" id="UP001283361">
    <property type="component" value="Unassembled WGS sequence"/>
</dbReference>
<proteinExistence type="predicted"/>
<reference evidence="2" key="1">
    <citation type="journal article" date="2023" name="G3 (Bethesda)">
        <title>A reference genome for the long-term kleptoplast-retaining sea slug Elysia crispata morphotype clarki.</title>
        <authorList>
            <person name="Eastman K.E."/>
            <person name="Pendleton A.L."/>
            <person name="Shaikh M.A."/>
            <person name="Suttiyut T."/>
            <person name="Ogas R."/>
            <person name="Tomko P."/>
            <person name="Gavelis G."/>
            <person name="Widhalm J.R."/>
            <person name="Wisecaver J.H."/>
        </authorList>
    </citation>
    <scope>NUCLEOTIDE SEQUENCE</scope>
    <source>
        <strain evidence="2">ECLA1</strain>
    </source>
</reference>
<gene>
    <name evidence="2" type="ORF">RRG08_025858</name>
</gene>
<comment type="caution">
    <text evidence="2">The sequence shown here is derived from an EMBL/GenBank/DDBJ whole genome shotgun (WGS) entry which is preliminary data.</text>
</comment>
<feature type="region of interest" description="Disordered" evidence="1">
    <location>
        <begin position="1"/>
        <end position="47"/>
    </location>
</feature>
<feature type="compositionally biased region" description="Basic and acidic residues" evidence="1">
    <location>
        <begin position="1"/>
        <end position="23"/>
    </location>
</feature>